<name>A0ABQ2URM0_9PSEU</name>
<organism evidence="1 2">
    <name type="scientific">Lentzea flava</name>
    <dbReference type="NCBI Taxonomy" id="103732"/>
    <lineage>
        <taxon>Bacteria</taxon>
        <taxon>Bacillati</taxon>
        <taxon>Actinomycetota</taxon>
        <taxon>Actinomycetes</taxon>
        <taxon>Pseudonocardiales</taxon>
        <taxon>Pseudonocardiaceae</taxon>
        <taxon>Lentzea</taxon>
    </lineage>
</organism>
<keyword evidence="2" id="KW-1185">Reference proteome</keyword>
<protein>
    <submittedName>
        <fullName evidence="1">Uncharacterized protein</fullName>
    </submittedName>
</protein>
<dbReference type="EMBL" id="BMRE01000019">
    <property type="protein sequence ID" value="GGU47201.1"/>
    <property type="molecule type" value="Genomic_DNA"/>
</dbReference>
<dbReference type="RefSeq" id="WP_189255653.1">
    <property type="nucleotide sequence ID" value="NZ_BMRE01000019.1"/>
</dbReference>
<accession>A0ABQ2URM0</accession>
<sequence>MPENTAPRRLDGLLRSVRGHIRTLGLPRPDRLVISTPSGSVHAEFTSGTAPDRLACLLVWAASLHGVELTWTLKAAGTLIVAATGRTRSGVKLGLTASGTVTELGGAITSCRSTATLAGVFRLSLHNPEQVTFDEVALVVKAARRASAARLAVAA</sequence>
<evidence type="ECO:0000313" key="2">
    <source>
        <dbReference type="Proteomes" id="UP000649573"/>
    </source>
</evidence>
<comment type="caution">
    <text evidence="1">The sequence shown here is derived from an EMBL/GenBank/DDBJ whole genome shotgun (WGS) entry which is preliminary data.</text>
</comment>
<reference evidence="2" key="1">
    <citation type="journal article" date="2019" name="Int. J. Syst. Evol. Microbiol.">
        <title>The Global Catalogue of Microorganisms (GCM) 10K type strain sequencing project: providing services to taxonomists for standard genome sequencing and annotation.</title>
        <authorList>
            <consortium name="The Broad Institute Genomics Platform"/>
            <consortium name="The Broad Institute Genome Sequencing Center for Infectious Disease"/>
            <person name="Wu L."/>
            <person name="Ma J."/>
        </authorList>
    </citation>
    <scope>NUCLEOTIDE SEQUENCE [LARGE SCALE GENOMIC DNA]</scope>
    <source>
        <strain evidence="2">JCM 3296</strain>
    </source>
</reference>
<dbReference type="Proteomes" id="UP000649573">
    <property type="component" value="Unassembled WGS sequence"/>
</dbReference>
<proteinExistence type="predicted"/>
<evidence type="ECO:0000313" key="1">
    <source>
        <dbReference type="EMBL" id="GGU47201.1"/>
    </source>
</evidence>
<gene>
    <name evidence="1" type="ORF">GCM10010178_44710</name>
</gene>